<protein>
    <submittedName>
        <fullName evidence="4">1-acyl-sn-glycerol-3-phosphate acyltransferase</fullName>
    </submittedName>
</protein>
<evidence type="ECO:0000256" key="2">
    <source>
        <dbReference type="ARBA" id="ARBA00023315"/>
    </source>
</evidence>
<dbReference type="STRING" id="1090615.SAMN04515671_0245"/>
<dbReference type="Proteomes" id="UP000198741">
    <property type="component" value="Chromosome I"/>
</dbReference>
<keyword evidence="5" id="KW-1185">Reference proteome</keyword>
<dbReference type="GO" id="GO:0005886">
    <property type="term" value="C:plasma membrane"/>
    <property type="evidence" value="ECO:0007669"/>
    <property type="project" value="TreeGrafter"/>
</dbReference>
<keyword evidence="1 4" id="KW-0808">Transferase</keyword>
<feature type="domain" description="Phospholipid/glycerol acyltransferase" evidence="3">
    <location>
        <begin position="65"/>
        <end position="183"/>
    </location>
</feature>
<dbReference type="PANTHER" id="PTHR10434:SF55">
    <property type="entry name" value="POSSIBLE ACYLTRANSFERASE"/>
    <property type="match status" value="1"/>
</dbReference>
<dbReference type="InterPro" id="IPR002123">
    <property type="entry name" value="Plipid/glycerol_acylTrfase"/>
</dbReference>
<dbReference type="EMBL" id="LT629710">
    <property type="protein sequence ID" value="SDO23512.1"/>
    <property type="molecule type" value="Genomic_DNA"/>
</dbReference>
<evidence type="ECO:0000256" key="1">
    <source>
        <dbReference type="ARBA" id="ARBA00022679"/>
    </source>
</evidence>
<dbReference type="Pfam" id="PF01553">
    <property type="entry name" value="Acyltransferase"/>
    <property type="match status" value="1"/>
</dbReference>
<dbReference type="SUPFAM" id="SSF69593">
    <property type="entry name" value="Glycerol-3-phosphate (1)-acyltransferase"/>
    <property type="match status" value="1"/>
</dbReference>
<dbReference type="AlphaFoldDB" id="A0A1H0HWC6"/>
<gene>
    <name evidence="4" type="ORF">SAMN04515671_0245</name>
</gene>
<accession>A0A1H0HWC6</accession>
<reference evidence="4 5" key="1">
    <citation type="submission" date="2016-10" db="EMBL/GenBank/DDBJ databases">
        <authorList>
            <person name="de Groot N.N."/>
        </authorList>
    </citation>
    <scope>NUCLEOTIDE SEQUENCE [LARGE SCALE GENOMIC DNA]</scope>
    <source>
        <strain evidence="5">P4-7,KCTC 19426,CECT 7604</strain>
    </source>
</reference>
<dbReference type="GO" id="GO:0003841">
    <property type="term" value="F:1-acylglycerol-3-phosphate O-acyltransferase activity"/>
    <property type="evidence" value="ECO:0007669"/>
    <property type="project" value="TreeGrafter"/>
</dbReference>
<evidence type="ECO:0000313" key="5">
    <source>
        <dbReference type="Proteomes" id="UP000198741"/>
    </source>
</evidence>
<sequence length="281" mass="30470">MGRVRPILMIGRGPARGVGVRRRGPVFETANKWIRLCEIVMFPLTRMLGRPSFEGLEHIAVPGPVLVVGNHISELDPVYTAVYLRKSGRIPHIMAKASLWKVPVVGRILTGTEMIPVERGGGQGQVGLQAAIDSLQAGRVVLIYPDGTCSRDPDHWPMKPRPGVAAMALAGDFPVVPVVHWGTQEVLPYLGKGFHPFPRKKIRIVAGPPIDLSAFRGQAVDARLIRDVSYVIQGAVRDLLAQVRGVPAPKDFYDQKKAERLRAAAAAAEAGATSAPETPER</sequence>
<organism evidence="4 5">
    <name type="scientific">Nakamurella panacisegetis</name>
    <dbReference type="NCBI Taxonomy" id="1090615"/>
    <lineage>
        <taxon>Bacteria</taxon>
        <taxon>Bacillati</taxon>
        <taxon>Actinomycetota</taxon>
        <taxon>Actinomycetes</taxon>
        <taxon>Nakamurellales</taxon>
        <taxon>Nakamurellaceae</taxon>
        <taxon>Nakamurella</taxon>
    </lineage>
</organism>
<name>A0A1H0HWC6_9ACTN</name>
<keyword evidence="2 4" id="KW-0012">Acyltransferase</keyword>
<dbReference type="GO" id="GO:0006654">
    <property type="term" value="P:phosphatidic acid biosynthetic process"/>
    <property type="evidence" value="ECO:0007669"/>
    <property type="project" value="TreeGrafter"/>
</dbReference>
<dbReference type="SMART" id="SM00563">
    <property type="entry name" value="PlsC"/>
    <property type="match status" value="1"/>
</dbReference>
<evidence type="ECO:0000313" key="4">
    <source>
        <dbReference type="EMBL" id="SDO23512.1"/>
    </source>
</evidence>
<evidence type="ECO:0000259" key="3">
    <source>
        <dbReference type="SMART" id="SM00563"/>
    </source>
</evidence>
<dbReference type="CDD" id="cd07989">
    <property type="entry name" value="LPLAT_AGPAT-like"/>
    <property type="match status" value="1"/>
</dbReference>
<proteinExistence type="predicted"/>
<dbReference type="PANTHER" id="PTHR10434">
    <property type="entry name" value="1-ACYL-SN-GLYCEROL-3-PHOSPHATE ACYLTRANSFERASE"/>
    <property type="match status" value="1"/>
</dbReference>